<sequence length="253" mass="27938">MSDSRLSALRSELSSTFHDARVRQMVALGRRARTDPEAQGLLDALAQGDASERRLALAAQFTRREGGAVLRALSDESFRVRALAFELVPLACDDAQALEALRMAHGMRREQSLLRELVKRRRHAVIDAYLDGLAEHPDGATFSDAVPLASAEGLRRHLARALERPSHRFWERLARYAPDVLGAVLLEWVGAVDGEVDPVTRYRVGRHLERLAEQVPDTAEALLGLLLARGIPADVGALRTLVRLRPARTLALL</sequence>
<evidence type="ECO:0000313" key="2">
    <source>
        <dbReference type="Proteomes" id="UP000272888"/>
    </source>
</evidence>
<dbReference type="AlphaFoldDB" id="A0A3A8NF26"/>
<feature type="non-terminal residue" evidence="1">
    <location>
        <position position="253"/>
    </location>
</feature>
<gene>
    <name evidence="1" type="ORF">D7V93_37490</name>
</gene>
<keyword evidence="2" id="KW-1185">Reference proteome</keyword>
<organism evidence="1 2">
    <name type="scientific">Corallococcus llansteffanensis</name>
    <dbReference type="NCBI Taxonomy" id="2316731"/>
    <lineage>
        <taxon>Bacteria</taxon>
        <taxon>Pseudomonadati</taxon>
        <taxon>Myxococcota</taxon>
        <taxon>Myxococcia</taxon>
        <taxon>Myxococcales</taxon>
        <taxon>Cystobacterineae</taxon>
        <taxon>Myxococcaceae</taxon>
        <taxon>Corallococcus</taxon>
    </lineage>
</organism>
<accession>A0A3A8NF26</accession>
<protein>
    <recommendedName>
        <fullName evidence="3">HEAT repeat domain-containing protein</fullName>
    </recommendedName>
</protein>
<proteinExistence type="predicted"/>
<comment type="caution">
    <text evidence="1">The sequence shown here is derived from an EMBL/GenBank/DDBJ whole genome shotgun (WGS) entry which is preliminary data.</text>
</comment>
<name>A0A3A8NF26_9BACT</name>
<dbReference type="Proteomes" id="UP000272888">
    <property type="component" value="Unassembled WGS sequence"/>
</dbReference>
<evidence type="ECO:0008006" key="3">
    <source>
        <dbReference type="Google" id="ProtNLM"/>
    </source>
</evidence>
<reference evidence="2" key="1">
    <citation type="submission" date="2018-09" db="EMBL/GenBank/DDBJ databases">
        <authorList>
            <person name="Livingstone P.G."/>
            <person name="Whitworth D.E."/>
        </authorList>
    </citation>
    <scope>NUCLEOTIDE SEQUENCE [LARGE SCALE GENOMIC DNA]</scope>
    <source>
        <strain evidence="2">CA051B</strain>
    </source>
</reference>
<evidence type="ECO:0000313" key="1">
    <source>
        <dbReference type="EMBL" id="RKH42858.1"/>
    </source>
</evidence>
<dbReference type="EMBL" id="RAWB01000658">
    <property type="protein sequence ID" value="RKH42858.1"/>
    <property type="molecule type" value="Genomic_DNA"/>
</dbReference>